<dbReference type="InterPro" id="IPR029001">
    <property type="entry name" value="ITPase-like_fam"/>
</dbReference>
<dbReference type="GO" id="GO:0035870">
    <property type="term" value="F:dITP diphosphatase activity"/>
    <property type="evidence" value="ECO:0007669"/>
    <property type="project" value="UniProtKB-UniRule"/>
</dbReference>
<dbReference type="EMBL" id="CP036433">
    <property type="protein sequence ID" value="QDU98547.1"/>
    <property type="molecule type" value="Genomic_DNA"/>
</dbReference>
<feature type="binding site" evidence="10">
    <location>
        <begin position="182"/>
        <end position="183"/>
    </location>
    <ligand>
        <name>substrate</name>
    </ligand>
</feature>
<dbReference type="PANTHER" id="PTHR11067:SF9">
    <property type="entry name" value="INOSINE TRIPHOSPHATE PYROPHOSPHATASE"/>
    <property type="match status" value="1"/>
</dbReference>
<proteinExistence type="inferred from homology"/>
<dbReference type="HAMAP" id="MF_01405">
    <property type="entry name" value="Non_canon_purine_NTPase"/>
    <property type="match status" value="1"/>
</dbReference>
<dbReference type="KEGG" id="lcre:Pla8534_64160"/>
<feature type="binding site" evidence="10">
    <location>
        <begin position="9"/>
        <end position="14"/>
    </location>
    <ligand>
        <name>substrate</name>
    </ligand>
</feature>
<feature type="binding site" evidence="10">
    <location>
        <begin position="154"/>
        <end position="157"/>
    </location>
    <ligand>
        <name>substrate</name>
    </ligand>
</feature>
<comment type="subunit">
    <text evidence="2 10">Homodimer.</text>
</comment>
<comment type="cofactor">
    <cofactor evidence="10">
        <name>Mg(2+)</name>
        <dbReference type="ChEBI" id="CHEBI:18420"/>
    </cofactor>
    <text evidence="10">Binds 1 Mg(2+) ion per subunit.</text>
</comment>
<reference evidence="12 13" key="1">
    <citation type="submission" date="2019-02" db="EMBL/GenBank/DDBJ databases">
        <title>Deep-cultivation of Planctomycetes and their phenomic and genomic characterization uncovers novel biology.</title>
        <authorList>
            <person name="Wiegand S."/>
            <person name="Jogler M."/>
            <person name="Boedeker C."/>
            <person name="Pinto D."/>
            <person name="Vollmers J."/>
            <person name="Rivas-Marin E."/>
            <person name="Kohn T."/>
            <person name="Peeters S.H."/>
            <person name="Heuer A."/>
            <person name="Rast P."/>
            <person name="Oberbeckmann S."/>
            <person name="Bunk B."/>
            <person name="Jeske O."/>
            <person name="Meyerdierks A."/>
            <person name="Storesund J.E."/>
            <person name="Kallscheuer N."/>
            <person name="Luecker S."/>
            <person name="Lage O.M."/>
            <person name="Pohl T."/>
            <person name="Merkel B.J."/>
            <person name="Hornburger P."/>
            <person name="Mueller R.-W."/>
            <person name="Bruemmer F."/>
            <person name="Labrenz M."/>
            <person name="Spormann A.M."/>
            <person name="Op den Camp H."/>
            <person name="Overmann J."/>
            <person name="Amann R."/>
            <person name="Jetten M.S.M."/>
            <person name="Mascher T."/>
            <person name="Medema M.H."/>
            <person name="Devos D.P."/>
            <person name="Kaster A.-K."/>
            <person name="Ovreas L."/>
            <person name="Rohde M."/>
            <person name="Galperin M.Y."/>
            <person name="Jogler C."/>
        </authorList>
    </citation>
    <scope>NUCLEOTIDE SEQUENCE [LARGE SCALE GENOMIC DNA]</scope>
    <source>
        <strain evidence="12 13">Pla85_3_4</strain>
    </source>
</reference>
<name>A0A518E378_9BACT</name>
<evidence type="ECO:0000256" key="1">
    <source>
        <dbReference type="ARBA" id="ARBA00008023"/>
    </source>
</evidence>
<protein>
    <recommendedName>
        <fullName evidence="10">dITP/XTP pyrophosphatase</fullName>
        <ecNumber evidence="10">3.6.1.66</ecNumber>
    </recommendedName>
    <alternativeName>
        <fullName evidence="10">Non-canonical purine NTP pyrophosphatase</fullName>
    </alternativeName>
    <alternativeName>
        <fullName evidence="10">Non-standard purine NTP pyrophosphatase</fullName>
    </alternativeName>
    <alternativeName>
        <fullName evidence="10">Nucleoside-triphosphate diphosphatase</fullName>
    </alternativeName>
    <alternativeName>
        <fullName evidence="10">Nucleoside-triphosphate pyrophosphatase</fullName>
        <shortName evidence="10">NTPase</shortName>
    </alternativeName>
</protein>
<comment type="catalytic activity">
    <reaction evidence="10">
        <text>ITP + H2O = IMP + diphosphate + H(+)</text>
        <dbReference type="Rhea" id="RHEA:29399"/>
        <dbReference type="ChEBI" id="CHEBI:15377"/>
        <dbReference type="ChEBI" id="CHEBI:15378"/>
        <dbReference type="ChEBI" id="CHEBI:33019"/>
        <dbReference type="ChEBI" id="CHEBI:58053"/>
        <dbReference type="ChEBI" id="CHEBI:61402"/>
        <dbReference type="EC" id="3.6.1.66"/>
    </reaction>
</comment>
<keyword evidence="6 10" id="KW-0460">Magnesium</keyword>
<keyword evidence="13" id="KW-1185">Reference proteome</keyword>
<evidence type="ECO:0000256" key="2">
    <source>
        <dbReference type="ARBA" id="ARBA00011738"/>
    </source>
</evidence>
<gene>
    <name evidence="12" type="ORF">Pla8534_64160</name>
</gene>
<dbReference type="GO" id="GO:0046872">
    <property type="term" value="F:metal ion binding"/>
    <property type="evidence" value="ECO:0007669"/>
    <property type="project" value="UniProtKB-KW"/>
</dbReference>
<comment type="similarity">
    <text evidence="1 10 11">Belongs to the HAM1 NTPase family.</text>
</comment>
<dbReference type="CDD" id="cd00515">
    <property type="entry name" value="HAM1"/>
    <property type="match status" value="1"/>
</dbReference>
<dbReference type="GO" id="GO:0009117">
    <property type="term" value="P:nucleotide metabolic process"/>
    <property type="evidence" value="ECO:0007669"/>
    <property type="project" value="UniProtKB-KW"/>
</dbReference>
<organism evidence="12 13">
    <name type="scientific">Lignipirellula cremea</name>
    <dbReference type="NCBI Taxonomy" id="2528010"/>
    <lineage>
        <taxon>Bacteria</taxon>
        <taxon>Pseudomonadati</taxon>
        <taxon>Planctomycetota</taxon>
        <taxon>Planctomycetia</taxon>
        <taxon>Pirellulales</taxon>
        <taxon>Pirellulaceae</taxon>
        <taxon>Lignipirellula</taxon>
    </lineage>
</organism>
<evidence type="ECO:0000256" key="7">
    <source>
        <dbReference type="ARBA" id="ARBA00023080"/>
    </source>
</evidence>
<evidence type="ECO:0000256" key="4">
    <source>
        <dbReference type="ARBA" id="ARBA00022741"/>
    </source>
</evidence>
<dbReference type="EC" id="3.6.1.66" evidence="10"/>
<keyword evidence="4 10" id="KW-0547">Nucleotide-binding</keyword>
<sequence length="207" mass="22625">MSFTLVLGTHNAKKRRELEMLLASLPLQLKTLADFPNAIEVEETGSTFAENAALKAVEQAVHLQQWVLGEDSGLMVDALDGAPGVYSARFSAAGDDASNNQHLLESLANVPLEKRGGQYVCRMTLSDPQGQVRATCEATCRGRILFAERGSAGFGYDPLFEIPEYHRTFSELGDAVKSILSHRARAMRQFVKLLQPLLFSSKTAPPC</sequence>
<feature type="active site" description="Proton acceptor" evidence="10">
    <location>
        <position position="71"/>
    </location>
</feature>
<dbReference type="NCBIfam" id="TIGR00042">
    <property type="entry name" value="RdgB/HAM1 family non-canonical purine NTP pyrophosphatase"/>
    <property type="match status" value="1"/>
</dbReference>
<dbReference type="Pfam" id="PF01725">
    <property type="entry name" value="Ham1p_like"/>
    <property type="match status" value="1"/>
</dbReference>
<dbReference type="RefSeq" id="WP_145057895.1">
    <property type="nucleotide sequence ID" value="NZ_CP036433.1"/>
</dbReference>
<dbReference type="InterPro" id="IPR002637">
    <property type="entry name" value="RdgB/HAM1"/>
</dbReference>
<evidence type="ECO:0000256" key="9">
    <source>
        <dbReference type="ARBA" id="ARBA00052017"/>
    </source>
</evidence>
<feature type="binding site" evidence="10">
    <location>
        <position position="72"/>
    </location>
    <ligand>
        <name>substrate</name>
    </ligand>
</feature>
<evidence type="ECO:0000256" key="10">
    <source>
        <dbReference type="HAMAP-Rule" id="MF_01405"/>
    </source>
</evidence>
<evidence type="ECO:0000256" key="6">
    <source>
        <dbReference type="ARBA" id="ARBA00022842"/>
    </source>
</evidence>
<feature type="binding site" evidence="10">
    <location>
        <position position="42"/>
    </location>
    <ligand>
        <name>Mg(2+)</name>
        <dbReference type="ChEBI" id="CHEBI:18420"/>
    </ligand>
</feature>
<keyword evidence="7 10" id="KW-0546">Nucleotide metabolism</keyword>
<comment type="catalytic activity">
    <reaction evidence="9 10">
        <text>XTP + H2O = XMP + diphosphate + H(+)</text>
        <dbReference type="Rhea" id="RHEA:28610"/>
        <dbReference type="ChEBI" id="CHEBI:15377"/>
        <dbReference type="ChEBI" id="CHEBI:15378"/>
        <dbReference type="ChEBI" id="CHEBI:33019"/>
        <dbReference type="ChEBI" id="CHEBI:57464"/>
        <dbReference type="ChEBI" id="CHEBI:61314"/>
        <dbReference type="EC" id="3.6.1.66"/>
    </reaction>
</comment>
<dbReference type="GO" id="GO:0009146">
    <property type="term" value="P:purine nucleoside triphosphate catabolic process"/>
    <property type="evidence" value="ECO:0007669"/>
    <property type="project" value="UniProtKB-UniRule"/>
</dbReference>
<comment type="function">
    <text evidence="10">Pyrophosphatase that catalyzes the hydrolysis of nucleoside triphosphates to their monophosphate derivatives, with a high preference for the non-canonical purine nucleotides XTP (xanthosine triphosphate), dITP (deoxyinosine triphosphate) and ITP. Seems to function as a house-cleaning enzyme that removes non-canonical purine nucleotides from the nucleotide pool, thus preventing their incorporation into DNA/RNA and avoiding chromosomal lesions.</text>
</comment>
<evidence type="ECO:0000256" key="5">
    <source>
        <dbReference type="ARBA" id="ARBA00022801"/>
    </source>
</evidence>
<keyword evidence="3 10" id="KW-0479">Metal-binding</keyword>
<dbReference type="GO" id="GO:0036220">
    <property type="term" value="F:ITP diphosphatase activity"/>
    <property type="evidence" value="ECO:0007669"/>
    <property type="project" value="UniProtKB-UniRule"/>
</dbReference>
<dbReference type="AlphaFoldDB" id="A0A518E378"/>
<dbReference type="FunFam" id="3.90.950.10:FF:000001">
    <property type="entry name" value="dITP/XTP pyrophosphatase"/>
    <property type="match status" value="1"/>
</dbReference>
<dbReference type="GO" id="GO:0036222">
    <property type="term" value="F:XTP diphosphatase activity"/>
    <property type="evidence" value="ECO:0007669"/>
    <property type="project" value="UniProtKB-UniRule"/>
</dbReference>
<evidence type="ECO:0000256" key="8">
    <source>
        <dbReference type="ARBA" id="ARBA00051875"/>
    </source>
</evidence>
<evidence type="ECO:0000313" key="13">
    <source>
        <dbReference type="Proteomes" id="UP000317648"/>
    </source>
</evidence>
<dbReference type="Proteomes" id="UP000317648">
    <property type="component" value="Chromosome"/>
</dbReference>
<evidence type="ECO:0000313" key="12">
    <source>
        <dbReference type="EMBL" id="QDU98547.1"/>
    </source>
</evidence>
<dbReference type="InterPro" id="IPR020922">
    <property type="entry name" value="dITP/XTP_pyrophosphatase"/>
</dbReference>
<evidence type="ECO:0000256" key="11">
    <source>
        <dbReference type="RuleBase" id="RU003781"/>
    </source>
</evidence>
<evidence type="ECO:0000256" key="3">
    <source>
        <dbReference type="ARBA" id="ARBA00022723"/>
    </source>
</evidence>
<dbReference type="GO" id="GO:0017111">
    <property type="term" value="F:ribonucleoside triphosphate phosphatase activity"/>
    <property type="evidence" value="ECO:0007669"/>
    <property type="project" value="InterPro"/>
</dbReference>
<dbReference type="OrthoDB" id="9807456at2"/>
<feature type="binding site" evidence="10">
    <location>
        <position position="177"/>
    </location>
    <ligand>
        <name>substrate</name>
    </ligand>
</feature>
<keyword evidence="5 10" id="KW-0378">Hydrolase</keyword>
<comment type="catalytic activity">
    <reaction evidence="8 10">
        <text>dITP + H2O = dIMP + diphosphate + H(+)</text>
        <dbReference type="Rhea" id="RHEA:28342"/>
        <dbReference type="ChEBI" id="CHEBI:15377"/>
        <dbReference type="ChEBI" id="CHEBI:15378"/>
        <dbReference type="ChEBI" id="CHEBI:33019"/>
        <dbReference type="ChEBI" id="CHEBI:61194"/>
        <dbReference type="ChEBI" id="CHEBI:61382"/>
        <dbReference type="EC" id="3.6.1.66"/>
    </reaction>
</comment>
<feature type="binding site" evidence="10">
    <location>
        <position position="71"/>
    </location>
    <ligand>
        <name>Mg(2+)</name>
        <dbReference type="ChEBI" id="CHEBI:18420"/>
    </ligand>
</feature>
<dbReference type="Gene3D" id="3.90.950.10">
    <property type="match status" value="1"/>
</dbReference>
<dbReference type="GO" id="GO:0005829">
    <property type="term" value="C:cytosol"/>
    <property type="evidence" value="ECO:0007669"/>
    <property type="project" value="TreeGrafter"/>
</dbReference>
<dbReference type="GO" id="GO:0000166">
    <property type="term" value="F:nucleotide binding"/>
    <property type="evidence" value="ECO:0007669"/>
    <property type="project" value="UniProtKB-KW"/>
</dbReference>
<dbReference type="SUPFAM" id="SSF52972">
    <property type="entry name" value="ITPase-like"/>
    <property type="match status" value="1"/>
</dbReference>
<dbReference type="PANTHER" id="PTHR11067">
    <property type="entry name" value="INOSINE TRIPHOSPHATE PYROPHOSPHATASE/HAM1 PROTEIN"/>
    <property type="match status" value="1"/>
</dbReference>
<accession>A0A518E378</accession>